<dbReference type="Pfam" id="PF25928">
    <property type="entry name" value="DUF7973"/>
    <property type="match status" value="2"/>
</dbReference>
<dbReference type="RefSeq" id="WP_062613233.1">
    <property type="nucleotide sequence ID" value="NZ_CALTZF010000029.1"/>
</dbReference>
<reference evidence="4" key="2">
    <citation type="submission" date="2023-05" db="EMBL/GenBank/DDBJ databases">
        <title>Genomic Catalog of Human Bladder Bacteria.</title>
        <authorList>
            <person name="Du J."/>
        </authorList>
    </citation>
    <scope>NUCLEOTIDE SEQUENCE</scope>
    <source>
        <strain evidence="4">UMB1304A</strain>
    </source>
</reference>
<organism evidence="3 5">
    <name type="scientific">Trueperella bernardiae</name>
    <dbReference type="NCBI Taxonomy" id="59561"/>
    <lineage>
        <taxon>Bacteria</taxon>
        <taxon>Bacillati</taxon>
        <taxon>Actinomycetota</taxon>
        <taxon>Actinomycetes</taxon>
        <taxon>Actinomycetales</taxon>
        <taxon>Actinomycetaceae</taxon>
        <taxon>Trueperella</taxon>
    </lineage>
</organism>
<dbReference type="STRING" id="59561.AQZ59_00722"/>
<reference evidence="3 5" key="1">
    <citation type="submission" date="2015-11" db="EMBL/GenBank/DDBJ databases">
        <title>Draft Genome Sequence of the Type Strain Trueperella bernardiae LCDC 89-0504T, Isolated from Blood Culture.</title>
        <authorList>
            <person name="Bernier A.-M."/>
            <person name="Bernard K."/>
        </authorList>
    </citation>
    <scope>NUCLEOTIDE SEQUENCE [LARGE SCALE GENOMIC DNA]</scope>
    <source>
        <strain evidence="3 5">LCDC 89-0504</strain>
    </source>
</reference>
<proteinExistence type="predicted"/>
<evidence type="ECO:0000313" key="3">
    <source>
        <dbReference type="EMBL" id="KTF04202.1"/>
    </source>
</evidence>
<comment type="caution">
    <text evidence="3">The sequence shown here is derived from an EMBL/GenBank/DDBJ whole genome shotgun (WGS) entry which is preliminary data.</text>
</comment>
<evidence type="ECO:0000313" key="4">
    <source>
        <dbReference type="EMBL" id="MDK8601659.1"/>
    </source>
</evidence>
<protein>
    <recommendedName>
        <fullName evidence="2">DUF7973 domain-containing protein</fullName>
    </recommendedName>
</protein>
<feature type="transmembrane region" description="Helical" evidence="1">
    <location>
        <begin position="231"/>
        <end position="250"/>
    </location>
</feature>
<feature type="transmembrane region" description="Helical" evidence="1">
    <location>
        <begin position="7"/>
        <end position="36"/>
    </location>
</feature>
<dbReference type="EMBL" id="LNIZ01000003">
    <property type="protein sequence ID" value="KTF04202.1"/>
    <property type="molecule type" value="Genomic_DNA"/>
</dbReference>
<dbReference type="Proteomes" id="UP000054404">
    <property type="component" value="Unassembled WGS sequence"/>
</dbReference>
<dbReference type="Proteomes" id="UP001225576">
    <property type="component" value="Unassembled WGS sequence"/>
</dbReference>
<keyword evidence="1" id="KW-0472">Membrane</keyword>
<dbReference type="AlphaFoldDB" id="A0A0W1KJJ3"/>
<evidence type="ECO:0000256" key="1">
    <source>
        <dbReference type="SAM" id="Phobius"/>
    </source>
</evidence>
<gene>
    <name evidence="3" type="ORF">AQZ59_00722</name>
    <name evidence="4" type="ORF">QP858_04180</name>
</gene>
<feature type="transmembrane region" description="Helical" evidence="1">
    <location>
        <begin position="285"/>
        <end position="302"/>
    </location>
</feature>
<feature type="domain" description="DUF7973" evidence="2">
    <location>
        <begin position="4"/>
        <end position="165"/>
    </location>
</feature>
<name>A0A0W1KJJ3_9ACTO</name>
<accession>A0A0W1KJJ3</accession>
<feature type="transmembrane region" description="Helical" evidence="1">
    <location>
        <begin position="56"/>
        <end position="78"/>
    </location>
</feature>
<feature type="domain" description="DUF7973" evidence="2">
    <location>
        <begin position="184"/>
        <end position="337"/>
    </location>
</feature>
<keyword evidence="1" id="KW-0812">Transmembrane</keyword>
<dbReference type="EMBL" id="JASPDQ010000007">
    <property type="protein sequence ID" value="MDK8601659.1"/>
    <property type="molecule type" value="Genomic_DNA"/>
</dbReference>
<feature type="transmembrane region" description="Helical" evidence="1">
    <location>
        <begin position="146"/>
        <end position="162"/>
    </location>
</feature>
<evidence type="ECO:0000259" key="2">
    <source>
        <dbReference type="Pfam" id="PF25928"/>
    </source>
</evidence>
<evidence type="ECO:0000313" key="5">
    <source>
        <dbReference type="Proteomes" id="UP000054404"/>
    </source>
</evidence>
<dbReference type="PATRIC" id="fig|59561.3.peg.715"/>
<keyword evidence="5" id="KW-1185">Reference proteome</keyword>
<sequence length="339" mass="35159">MEIDIFWLVAAFGGGAFGAAIGGQTAFIFTGLMYLIGLGVYMAGMDASPYMDSVVFGPVFGPHIAFAGGATAAAYAAWKGAMPKGTNGRDIVTPLAGLGRSDILVVGGVTGMIGYILNLAIAQVLPTLRTDPLLHYGNEALGSTDTVALTIIIIAIVTRFVFGKTGIFNKVNGLGLLEVGEGKHWVEHQEKWSVTATHGLTSGLLSAFGTLVVVQHFFEVSGGAIANHAQLLGWAISAVTLIFLTCGLPTPVTHHMTILASIAALRFMPIIAGTSDPAMWTAGNLALACIIGGIFGILGGLLGELLARMTNSNGDTHIDPPAFAIWIGTTLIHVTAVIM</sequence>
<dbReference type="OrthoDB" id="4484645at2"/>
<keyword evidence="1" id="KW-1133">Transmembrane helix</keyword>
<dbReference type="InterPro" id="IPR058279">
    <property type="entry name" value="DUF7973"/>
</dbReference>
<feature type="transmembrane region" description="Helical" evidence="1">
    <location>
        <begin position="103"/>
        <end position="126"/>
    </location>
</feature>